<dbReference type="CDD" id="cd17595">
    <property type="entry name" value="REC_TrxB"/>
    <property type="match status" value="1"/>
</dbReference>
<dbReference type="GO" id="GO:0016491">
    <property type="term" value="F:oxidoreductase activity"/>
    <property type="evidence" value="ECO:0007669"/>
    <property type="project" value="UniProtKB-KW"/>
</dbReference>
<evidence type="ECO:0000313" key="7">
    <source>
        <dbReference type="Proteomes" id="UP000004508"/>
    </source>
</evidence>
<dbReference type="Pfam" id="PF07992">
    <property type="entry name" value="Pyr_redox_2"/>
    <property type="match status" value="1"/>
</dbReference>
<protein>
    <submittedName>
        <fullName evidence="6">Response regulator receiver protein</fullName>
    </submittedName>
</protein>
<dbReference type="EMBL" id="ADVG01000005">
    <property type="protein sequence ID" value="EFH80394.1"/>
    <property type="molecule type" value="Genomic_DNA"/>
</dbReference>
<evidence type="ECO:0000256" key="3">
    <source>
        <dbReference type="PROSITE-ProRule" id="PRU00169"/>
    </source>
</evidence>
<dbReference type="Proteomes" id="UP000004508">
    <property type="component" value="Unassembled WGS sequence"/>
</dbReference>
<dbReference type="eggNOG" id="COG3437">
    <property type="taxonomic scope" value="Bacteria"/>
</dbReference>
<feature type="modified residue" description="4-aspartylphosphate" evidence="3">
    <location>
        <position position="140"/>
    </location>
</feature>
<evidence type="ECO:0000256" key="2">
    <source>
        <dbReference type="ARBA" id="ARBA00023002"/>
    </source>
</evidence>
<dbReference type="InterPro" id="IPR023753">
    <property type="entry name" value="FAD/NAD-binding_dom"/>
</dbReference>
<evidence type="ECO:0000256" key="1">
    <source>
        <dbReference type="ARBA" id="ARBA00022630"/>
    </source>
</evidence>
<reference evidence="6 7" key="1">
    <citation type="journal article" date="2011" name="Stand. Genomic Sci.">
        <title>Non-contiguous finished genome sequence and contextual data of the filamentous soil bacterium Ktedonobacter racemifer type strain (SOSP1-21).</title>
        <authorList>
            <person name="Chang Y.J."/>
            <person name="Land M."/>
            <person name="Hauser L."/>
            <person name="Chertkov O."/>
            <person name="Del Rio T.G."/>
            <person name="Nolan M."/>
            <person name="Copeland A."/>
            <person name="Tice H."/>
            <person name="Cheng J.F."/>
            <person name="Lucas S."/>
            <person name="Han C."/>
            <person name="Goodwin L."/>
            <person name="Pitluck S."/>
            <person name="Ivanova N."/>
            <person name="Ovchinikova G."/>
            <person name="Pati A."/>
            <person name="Chen A."/>
            <person name="Palaniappan K."/>
            <person name="Mavromatis K."/>
            <person name="Liolios K."/>
            <person name="Brettin T."/>
            <person name="Fiebig A."/>
            <person name="Rohde M."/>
            <person name="Abt B."/>
            <person name="Goker M."/>
            <person name="Detter J.C."/>
            <person name="Woyke T."/>
            <person name="Bristow J."/>
            <person name="Eisen J.A."/>
            <person name="Markowitz V."/>
            <person name="Hugenholtz P."/>
            <person name="Kyrpides N.C."/>
            <person name="Klenk H.P."/>
            <person name="Lapidus A."/>
        </authorList>
    </citation>
    <scope>NUCLEOTIDE SEQUENCE [LARGE SCALE GENOMIC DNA]</scope>
    <source>
        <strain evidence="7">DSM 44963</strain>
    </source>
</reference>
<dbReference type="InterPro" id="IPR036188">
    <property type="entry name" value="FAD/NAD-bd_sf"/>
</dbReference>
<sequence length="632" mass="69765">MSLQQKGFFWRKILLHSKKRELSPLTWPRKQRSHRGRDRNKQGDNVHNGPMRGRQASDNFHAIIKHCVRKEEKGIRSLMAKPAILLVDDDPDVLRAIERDVRRHFGGTYRVLRASSGAQALDILTQLALRHEPVALLLTDQRMPEMDGVEFLEQAKELSPQAKRALLTAYADTDAAIRAINSVGIDYYLVKPWDPPEEQLYPVLQDLLDDWLADFNPPFEGLRLIGHRWSAMAHELKDFLTRNLIPYQWLDVETHTEALRLLELANLDASHLPVVLLPDGTSLSQPTPAQLAETLGLRIHADLSFYDLIIVGSGPSGLAGAVYGASEGLRTMLIEREAPGGQAGTSSRIENYLGFPSGLSGADLARRAVTQARRFGVELLTPQEVTSVRVDGPYRFVTLADGSELSCSALLIATGVSYRKLDIPGLERLTGSGVYYGAAMTEALSCRDSDVFVVGGANSAGQAAMYFSRYARTVTMLVRGDSLAKSMSQYLIDQIQQTGNITVQTCTSVVEVHGESNLETITLANTQTGERQTLPTSALFIFIGAMPRTEWLADFVLRDEQGFLLTGPDLDRDGKRPSGWKLQRAPFLLETNVPGIFAAGDVRHGSVKRVASGVGEGAVAIQFIHRYLSEVR</sequence>
<dbReference type="Gene3D" id="3.40.30.10">
    <property type="entry name" value="Glutaredoxin"/>
    <property type="match status" value="1"/>
</dbReference>
<dbReference type="GO" id="GO:0000160">
    <property type="term" value="P:phosphorelay signal transduction system"/>
    <property type="evidence" value="ECO:0007669"/>
    <property type="project" value="InterPro"/>
</dbReference>
<comment type="caution">
    <text evidence="6">The sequence shown here is derived from an EMBL/GenBank/DDBJ whole genome shotgun (WGS) entry which is preliminary data.</text>
</comment>
<dbReference type="eggNOG" id="COG0492">
    <property type="taxonomic scope" value="Bacteria"/>
</dbReference>
<dbReference type="SUPFAM" id="SSF51905">
    <property type="entry name" value="FAD/NAD(P)-binding domain"/>
    <property type="match status" value="1"/>
</dbReference>
<keyword evidence="3" id="KW-0597">Phosphoprotein</keyword>
<evidence type="ECO:0000259" key="5">
    <source>
        <dbReference type="PROSITE" id="PS50110"/>
    </source>
</evidence>
<dbReference type="PANTHER" id="PTHR48105">
    <property type="entry name" value="THIOREDOXIN REDUCTASE 1-RELATED-RELATED"/>
    <property type="match status" value="1"/>
</dbReference>
<dbReference type="SMART" id="SM00448">
    <property type="entry name" value="REC"/>
    <property type="match status" value="1"/>
</dbReference>
<dbReference type="SUPFAM" id="SSF52172">
    <property type="entry name" value="CheY-like"/>
    <property type="match status" value="1"/>
</dbReference>
<dbReference type="InterPro" id="IPR050097">
    <property type="entry name" value="Ferredoxin-NADP_redctase_2"/>
</dbReference>
<gene>
    <name evidence="6" type="ORF">Krac_0986</name>
</gene>
<name>D6U5Y3_KTERA</name>
<feature type="domain" description="Response regulatory" evidence="5">
    <location>
        <begin position="83"/>
        <end position="206"/>
    </location>
</feature>
<feature type="region of interest" description="Disordered" evidence="4">
    <location>
        <begin position="24"/>
        <end position="55"/>
    </location>
</feature>
<dbReference type="PRINTS" id="PR00368">
    <property type="entry name" value="FADPNR"/>
</dbReference>
<organism evidence="6 7">
    <name type="scientific">Ktedonobacter racemifer DSM 44963</name>
    <dbReference type="NCBI Taxonomy" id="485913"/>
    <lineage>
        <taxon>Bacteria</taxon>
        <taxon>Bacillati</taxon>
        <taxon>Chloroflexota</taxon>
        <taxon>Ktedonobacteria</taxon>
        <taxon>Ktedonobacterales</taxon>
        <taxon>Ktedonobacteraceae</taxon>
        <taxon>Ktedonobacter</taxon>
    </lineage>
</organism>
<dbReference type="Gene3D" id="3.50.50.60">
    <property type="entry name" value="FAD/NAD(P)-binding domain"/>
    <property type="match status" value="2"/>
</dbReference>
<dbReference type="AlphaFoldDB" id="D6U5Y3"/>
<dbReference type="InterPro" id="IPR001789">
    <property type="entry name" value="Sig_transdc_resp-reg_receiver"/>
</dbReference>
<dbReference type="Gene3D" id="3.40.50.2300">
    <property type="match status" value="1"/>
</dbReference>
<keyword evidence="1" id="KW-0285">Flavoprotein</keyword>
<keyword evidence="7" id="KW-1185">Reference proteome</keyword>
<proteinExistence type="predicted"/>
<dbReference type="InterPro" id="IPR011006">
    <property type="entry name" value="CheY-like_superfamily"/>
</dbReference>
<keyword evidence="2" id="KW-0560">Oxidoreductase</keyword>
<dbReference type="PROSITE" id="PS50110">
    <property type="entry name" value="RESPONSE_REGULATORY"/>
    <property type="match status" value="1"/>
</dbReference>
<accession>D6U5Y3</accession>
<evidence type="ECO:0000313" key="6">
    <source>
        <dbReference type="EMBL" id="EFH80394.1"/>
    </source>
</evidence>
<dbReference type="PRINTS" id="PR00469">
    <property type="entry name" value="PNDRDTASEII"/>
</dbReference>
<feature type="compositionally biased region" description="Basic residues" evidence="4">
    <location>
        <begin position="29"/>
        <end position="38"/>
    </location>
</feature>
<dbReference type="InParanoid" id="D6U5Y3"/>
<dbReference type="Pfam" id="PF00072">
    <property type="entry name" value="Response_reg"/>
    <property type="match status" value="1"/>
</dbReference>
<evidence type="ECO:0000256" key="4">
    <source>
        <dbReference type="SAM" id="MobiDB-lite"/>
    </source>
</evidence>
<dbReference type="STRING" id="485913.Krac_0986"/>